<protein>
    <recommendedName>
        <fullName evidence="7">Recombination protein RecR</fullName>
    </recommendedName>
</protein>
<keyword evidence="3 7" id="KW-0863">Zinc-finger</keyword>
<keyword evidence="4 7" id="KW-0862">Zinc</keyword>
<dbReference type="Pfam" id="PF13662">
    <property type="entry name" value="Toprim_4"/>
    <property type="match status" value="1"/>
</dbReference>
<evidence type="ECO:0000256" key="6">
    <source>
        <dbReference type="ARBA" id="ARBA00023204"/>
    </source>
</evidence>
<accession>A0A8T7M031</accession>
<dbReference type="InterPro" id="IPR023627">
    <property type="entry name" value="Rcmb_RecR"/>
</dbReference>
<dbReference type="PANTHER" id="PTHR30446">
    <property type="entry name" value="RECOMBINATION PROTEIN RECR"/>
    <property type="match status" value="1"/>
</dbReference>
<dbReference type="GO" id="GO:0008270">
    <property type="term" value="F:zinc ion binding"/>
    <property type="evidence" value="ECO:0007669"/>
    <property type="project" value="UniProtKB-KW"/>
</dbReference>
<dbReference type="InterPro" id="IPR006171">
    <property type="entry name" value="TOPRIM_dom"/>
</dbReference>
<evidence type="ECO:0000256" key="1">
    <source>
        <dbReference type="ARBA" id="ARBA00022723"/>
    </source>
</evidence>
<dbReference type="GO" id="GO:0003677">
    <property type="term" value="F:DNA binding"/>
    <property type="evidence" value="ECO:0007669"/>
    <property type="project" value="UniProtKB-UniRule"/>
</dbReference>
<dbReference type="CDD" id="cd01025">
    <property type="entry name" value="TOPRIM_recR"/>
    <property type="match status" value="1"/>
</dbReference>
<dbReference type="Gene3D" id="1.10.8.420">
    <property type="entry name" value="RecR Domain 1"/>
    <property type="match status" value="1"/>
</dbReference>
<dbReference type="AlphaFoldDB" id="A0A8T7M031"/>
<keyword evidence="12" id="KW-1185">Reference proteome</keyword>
<evidence type="ECO:0000313" key="9">
    <source>
        <dbReference type="EMBL" id="NWJ45090.1"/>
    </source>
</evidence>
<dbReference type="SMART" id="SM00493">
    <property type="entry name" value="TOPRIM"/>
    <property type="match status" value="1"/>
</dbReference>
<dbReference type="PROSITE" id="PS50880">
    <property type="entry name" value="TOPRIM"/>
    <property type="match status" value="1"/>
</dbReference>
<feature type="domain" description="Toprim" evidence="8">
    <location>
        <begin position="81"/>
        <end position="178"/>
    </location>
</feature>
<dbReference type="Gene3D" id="6.10.250.240">
    <property type="match status" value="1"/>
</dbReference>
<dbReference type="PANTHER" id="PTHR30446:SF0">
    <property type="entry name" value="RECOMBINATION PROTEIN RECR"/>
    <property type="match status" value="1"/>
</dbReference>
<keyword evidence="6 7" id="KW-0234">DNA repair</keyword>
<organism evidence="9 11">
    <name type="scientific">Candidatus Chlorohelix allophototropha</name>
    <dbReference type="NCBI Taxonomy" id="3003348"/>
    <lineage>
        <taxon>Bacteria</taxon>
        <taxon>Bacillati</taxon>
        <taxon>Chloroflexota</taxon>
        <taxon>Chloroflexia</taxon>
        <taxon>Candidatus Chloroheliales</taxon>
        <taxon>Candidatus Chloroheliaceae</taxon>
        <taxon>Candidatus Chlorohelix</taxon>
    </lineage>
</organism>
<dbReference type="EMBL" id="CP128399">
    <property type="protein sequence ID" value="WJW66970.1"/>
    <property type="molecule type" value="Genomic_DNA"/>
</dbReference>
<dbReference type="InterPro" id="IPR000093">
    <property type="entry name" value="DNA_Rcmb_RecR"/>
</dbReference>
<feature type="zinc finger region" description="C4-type" evidence="7">
    <location>
        <begin position="58"/>
        <end position="73"/>
    </location>
</feature>
<reference evidence="9 11" key="1">
    <citation type="submission" date="2020-06" db="EMBL/GenBank/DDBJ databases">
        <title>Anoxygenic phototrophic Chloroflexota member uses a Type I reaction center.</title>
        <authorList>
            <person name="Tsuji J.M."/>
            <person name="Shaw N.A."/>
            <person name="Nagashima S."/>
            <person name="Venkiteswaran J."/>
            <person name="Schiff S.L."/>
            <person name="Hanada S."/>
            <person name="Tank M."/>
            <person name="Neufeld J.D."/>
        </authorList>
    </citation>
    <scope>NUCLEOTIDE SEQUENCE [LARGE SCALE GENOMIC DNA]</scope>
    <source>
        <strain evidence="9">L227-S17</strain>
    </source>
</reference>
<evidence type="ECO:0000256" key="4">
    <source>
        <dbReference type="ARBA" id="ARBA00022833"/>
    </source>
</evidence>
<dbReference type="GO" id="GO:0006310">
    <property type="term" value="P:DNA recombination"/>
    <property type="evidence" value="ECO:0007669"/>
    <property type="project" value="UniProtKB-UniRule"/>
</dbReference>
<dbReference type="RefSeq" id="WP_341468864.1">
    <property type="nucleotide sequence ID" value="NZ_CP128399.1"/>
</dbReference>
<evidence type="ECO:0000256" key="5">
    <source>
        <dbReference type="ARBA" id="ARBA00023172"/>
    </source>
</evidence>
<evidence type="ECO:0000256" key="3">
    <source>
        <dbReference type="ARBA" id="ARBA00022771"/>
    </source>
</evidence>
<keyword evidence="2 7" id="KW-0227">DNA damage</keyword>
<dbReference type="EMBL" id="JACATZ010000001">
    <property type="protein sequence ID" value="NWJ45090.1"/>
    <property type="molecule type" value="Genomic_DNA"/>
</dbReference>
<evidence type="ECO:0000313" key="11">
    <source>
        <dbReference type="Proteomes" id="UP000521676"/>
    </source>
</evidence>
<dbReference type="Pfam" id="PF02132">
    <property type="entry name" value="RecR_ZnF"/>
    <property type="match status" value="1"/>
</dbReference>
<gene>
    <name evidence="7 9" type="primary">recR</name>
    <name evidence="9" type="ORF">HXX08_04340</name>
    <name evidence="10" type="ORF">OZ401_000216</name>
</gene>
<dbReference type="Pfam" id="PF21176">
    <property type="entry name" value="RecR_HhH"/>
    <property type="match status" value="1"/>
</dbReference>
<dbReference type="PROSITE" id="PS01300">
    <property type="entry name" value="RECR"/>
    <property type="match status" value="1"/>
</dbReference>
<keyword evidence="1 7" id="KW-0479">Metal-binding</keyword>
<dbReference type="InterPro" id="IPR034137">
    <property type="entry name" value="TOPRIM_RecR"/>
</dbReference>
<dbReference type="GO" id="GO:0006281">
    <property type="term" value="P:DNA repair"/>
    <property type="evidence" value="ECO:0007669"/>
    <property type="project" value="UniProtKB-UniRule"/>
</dbReference>
<dbReference type="Pfam" id="PF21175">
    <property type="entry name" value="RecR_C"/>
    <property type="match status" value="1"/>
</dbReference>
<comment type="function">
    <text evidence="7">May play a role in DNA repair. It seems to be involved in an RecBC-independent recombinational process of DNA repair. It may act with RecF and RecO.</text>
</comment>
<dbReference type="Gene3D" id="3.30.60.80">
    <property type="match status" value="1"/>
</dbReference>
<sequence>MKILPEPITRLIDELNKLPTIGPKTASRLAFYILREPKDDAEALARAIRDVKEHITYCSVCYNLSDGELCTVCSSRERDRSVLCVVEDPLDVLAIEKTHEFNGMYHILHGHIDPLNNVGPEDLRIRELINRVKLNTGEIKEVILALNPSVESRPTAHYLHRQLVPTGVHLTQLATGLPAGGDLEYADEITLSNALKGRRSI</sequence>
<evidence type="ECO:0000256" key="2">
    <source>
        <dbReference type="ARBA" id="ARBA00022763"/>
    </source>
</evidence>
<dbReference type="InterPro" id="IPR015967">
    <property type="entry name" value="Rcmb_RecR_Znf"/>
</dbReference>
<comment type="similarity">
    <text evidence="7">Belongs to the RecR family.</text>
</comment>
<evidence type="ECO:0000259" key="8">
    <source>
        <dbReference type="PROSITE" id="PS50880"/>
    </source>
</evidence>
<dbReference type="Gene3D" id="3.40.1360.10">
    <property type="match status" value="1"/>
</dbReference>
<proteinExistence type="inferred from homology"/>
<dbReference type="Proteomes" id="UP000521676">
    <property type="component" value="Unassembled WGS sequence"/>
</dbReference>
<dbReference type="HAMAP" id="MF_00017">
    <property type="entry name" value="RecR"/>
    <property type="match status" value="1"/>
</dbReference>
<dbReference type="Proteomes" id="UP001431572">
    <property type="component" value="Chromosome 1"/>
</dbReference>
<evidence type="ECO:0000313" key="10">
    <source>
        <dbReference type="EMBL" id="WJW66970.1"/>
    </source>
</evidence>
<name>A0A8T7M031_9CHLR</name>
<keyword evidence="5 7" id="KW-0233">DNA recombination</keyword>
<evidence type="ECO:0000313" key="12">
    <source>
        <dbReference type="Proteomes" id="UP001431572"/>
    </source>
</evidence>
<dbReference type="NCBIfam" id="TIGR00615">
    <property type="entry name" value="recR"/>
    <property type="match status" value="1"/>
</dbReference>
<evidence type="ECO:0000256" key="7">
    <source>
        <dbReference type="HAMAP-Rule" id="MF_00017"/>
    </source>
</evidence>
<dbReference type="SUPFAM" id="SSF111304">
    <property type="entry name" value="Recombination protein RecR"/>
    <property type="match status" value="1"/>
</dbReference>
<reference evidence="10" key="2">
    <citation type="journal article" date="2024" name="Nature">
        <title>Anoxygenic phototroph of the Chloroflexota uses a type I reaction centre.</title>
        <authorList>
            <person name="Tsuji J.M."/>
            <person name="Shaw N.A."/>
            <person name="Nagashima S."/>
            <person name="Venkiteswaran J.J."/>
            <person name="Schiff S.L."/>
            <person name="Watanabe T."/>
            <person name="Fukui M."/>
            <person name="Hanada S."/>
            <person name="Tank M."/>
            <person name="Neufeld J.D."/>
        </authorList>
    </citation>
    <scope>NUCLEOTIDE SEQUENCE</scope>
    <source>
        <strain evidence="10">L227-S17</strain>
    </source>
</reference>